<feature type="transmembrane region" description="Helical" evidence="1">
    <location>
        <begin position="305"/>
        <end position="327"/>
    </location>
</feature>
<evidence type="ECO:0000256" key="1">
    <source>
        <dbReference type="SAM" id="Phobius"/>
    </source>
</evidence>
<dbReference type="AlphaFoldDB" id="A0A1Y0IGS9"/>
<dbReference type="KEGG" id="ome:OLMES_5359"/>
<dbReference type="EMBL" id="CP021425">
    <property type="protein sequence ID" value="ARU59339.1"/>
    <property type="molecule type" value="Genomic_DNA"/>
</dbReference>
<protein>
    <recommendedName>
        <fullName evidence="2">DUF4401 domain-containing protein</fullName>
    </recommendedName>
</protein>
<evidence type="ECO:0000313" key="3">
    <source>
        <dbReference type="EMBL" id="ARU59339.1"/>
    </source>
</evidence>
<feature type="transmembrane region" description="Helical" evidence="1">
    <location>
        <begin position="334"/>
        <end position="351"/>
    </location>
</feature>
<feature type="transmembrane region" description="Helical" evidence="1">
    <location>
        <begin position="124"/>
        <end position="142"/>
    </location>
</feature>
<proteinExistence type="predicted"/>
<keyword evidence="4" id="KW-1185">Reference proteome</keyword>
<keyword evidence="1" id="KW-0472">Membrane</keyword>
<dbReference type="InterPro" id="IPR025513">
    <property type="entry name" value="DUF4401"/>
</dbReference>
<feature type="transmembrane region" description="Helical" evidence="1">
    <location>
        <begin position="266"/>
        <end position="299"/>
    </location>
</feature>
<feature type="transmembrane region" description="Helical" evidence="1">
    <location>
        <begin position="99"/>
        <end position="118"/>
    </location>
</feature>
<dbReference type="Proteomes" id="UP000196027">
    <property type="component" value="Chromosome"/>
</dbReference>
<feature type="transmembrane region" description="Helical" evidence="1">
    <location>
        <begin position="149"/>
        <end position="164"/>
    </location>
</feature>
<accession>A0A1Y0IGS9</accession>
<reference evidence="3 4" key="1">
    <citation type="submission" date="2017-05" db="EMBL/GenBank/DDBJ databases">
        <title>Genomic insights into alkan degradation activity of Oleiphilus messinensis.</title>
        <authorList>
            <person name="Kozyavkin S.A."/>
            <person name="Slesarev A.I."/>
            <person name="Golyshin P.N."/>
            <person name="Korzhenkov A."/>
            <person name="Golyshina O.N."/>
            <person name="Toshchakov S.V."/>
        </authorList>
    </citation>
    <scope>NUCLEOTIDE SEQUENCE [LARGE SCALE GENOMIC DNA]</scope>
    <source>
        <strain evidence="3 4">ME102</strain>
    </source>
</reference>
<evidence type="ECO:0000259" key="2">
    <source>
        <dbReference type="Pfam" id="PF14351"/>
    </source>
</evidence>
<feature type="transmembrane region" description="Helical" evidence="1">
    <location>
        <begin position="237"/>
        <end position="254"/>
    </location>
</feature>
<feature type="domain" description="DUF4401" evidence="2">
    <location>
        <begin position="39"/>
        <end position="352"/>
    </location>
</feature>
<feature type="transmembrane region" description="Helical" evidence="1">
    <location>
        <begin position="73"/>
        <end position="92"/>
    </location>
</feature>
<sequence>MTHSISLQELLAKTSGHSLHEAEAALQAIPIEKLETPQPWYVRTLIGFGAWMSSWMLMSFILGINLLVESEAYGVWGILFMILALVQAYRVRSLFFNQFGLSLSLTGQLLFAIGVAEQSQFGDITAPLITLILTNAILLLIYPDRVHRFLSIVFINAALLPLVYKWQLNALIPFFAPILVLIFGAFIHFQPRILAQGKTEWFAPIAAGALVSAMAWVLLSALYVLPELLDDFQFYPNPWITTVAISVLFGIALMERVRTTIDPFPPVIAGLLGALLSVLTLLTLNAPGILLSLLVLWLGKHQGSRFYQGLGITFLCLFIAAFFYGIGTTLWMKSIILCTSGFALLLAQQLLSHLQKQQLHSQLQENQ</sequence>
<keyword evidence="1" id="KW-0812">Transmembrane</keyword>
<name>A0A1Y0IGS9_9GAMM</name>
<feature type="transmembrane region" description="Helical" evidence="1">
    <location>
        <begin position="170"/>
        <end position="189"/>
    </location>
</feature>
<feature type="transmembrane region" description="Helical" evidence="1">
    <location>
        <begin position="201"/>
        <end position="225"/>
    </location>
</feature>
<feature type="transmembrane region" description="Helical" evidence="1">
    <location>
        <begin position="40"/>
        <end position="67"/>
    </location>
</feature>
<dbReference type="Pfam" id="PF14351">
    <property type="entry name" value="DUF4401"/>
    <property type="match status" value="1"/>
</dbReference>
<evidence type="ECO:0000313" key="4">
    <source>
        <dbReference type="Proteomes" id="UP000196027"/>
    </source>
</evidence>
<organism evidence="3 4">
    <name type="scientific">Oleiphilus messinensis</name>
    <dbReference type="NCBI Taxonomy" id="141451"/>
    <lineage>
        <taxon>Bacteria</taxon>
        <taxon>Pseudomonadati</taxon>
        <taxon>Pseudomonadota</taxon>
        <taxon>Gammaproteobacteria</taxon>
        <taxon>Oceanospirillales</taxon>
        <taxon>Oleiphilaceae</taxon>
        <taxon>Oleiphilus</taxon>
    </lineage>
</organism>
<dbReference type="OrthoDB" id="8527955at2"/>
<keyword evidence="1" id="KW-1133">Transmembrane helix</keyword>
<gene>
    <name evidence="3" type="ORF">OLMES_5359</name>
</gene>
<dbReference type="RefSeq" id="WP_087464025.1">
    <property type="nucleotide sequence ID" value="NZ_CP021425.1"/>
</dbReference>